<protein>
    <recommendedName>
        <fullName evidence="3">1,4-alpha-glucan branching enzyme</fullName>
    </recommendedName>
</protein>
<evidence type="ECO:0000313" key="1">
    <source>
        <dbReference type="EMBL" id="PRZ09897.1"/>
    </source>
</evidence>
<keyword evidence="2" id="KW-1185">Reference proteome</keyword>
<dbReference type="EMBL" id="PVTX01000001">
    <property type="protein sequence ID" value="PRZ09897.1"/>
    <property type="molecule type" value="Genomic_DNA"/>
</dbReference>
<name>A0ABX5EHI6_9MICO</name>
<proteinExistence type="predicted"/>
<evidence type="ECO:0008006" key="3">
    <source>
        <dbReference type="Google" id="ProtNLM"/>
    </source>
</evidence>
<evidence type="ECO:0000313" key="2">
    <source>
        <dbReference type="Proteomes" id="UP000239895"/>
    </source>
</evidence>
<comment type="caution">
    <text evidence="1">The sequence shown here is derived from an EMBL/GenBank/DDBJ whole genome shotgun (WGS) entry which is preliminary data.</text>
</comment>
<dbReference type="RefSeq" id="WP_106264106.1">
    <property type="nucleotide sequence ID" value="NZ_PVTX01000001.1"/>
</dbReference>
<dbReference type="Proteomes" id="UP000239895">
    <property type="component" value="Unassembled WGS sequence"/>
</dbReference>
<reference evidence="1 2" key="1">
    <citation type="submission" date="2018-03" db="EMBL/GenBank/DDBJ databases">
        <title>Comparative analysis of microorganisms from saline springs in Andes Mountain Range, Colombia.</title>
        <authorList>
            <person name="Rubin E."/>
        </authorList>
    </citation>
    <scope>NUCLEOTIDE SEQUENCE [LARGE SCALE GENOMIC DNA]</scope>
    <source>
        <strain evidence="1 2">CG 23</strain>
    </source>
</reference>
<organism evidence="1 2">
    <name type="scientific">Isoptericola halotolerans</name>
    <dbReference type="NCBI Taxonomy" id="300560"/>
    <lineage>
        <taxon>Bacteria</taxon>
        <taxon>Bacillati</taxon>
        <taxon>Actinomycetota</taxon>
        <taxon>Actinomycetes</taxon>
        <taxon>Micrococcales</taxon>
        <taxon>Promicromonosporaceae</taxon>
        <taxon>Isoptericola</taxon>
    </lineage>
</organism>
<sequence>MTVTTTDHREIRSWVEGRSGVPMLVEAAGLSGGRPVPAVVFPQDDSMPEAREVGWDEWFEVFDASGLAFRHSAGGPQDSPPVYELLNP</sequence>
<gene>
    <name evidence="1" type="ORF">BCL65_10135</name>
</gene>
<accession>A0ABX5EHI6</accession>